<dbReference type="PROSITE" id="PS50893">
    <property type="entry name" value="ABC_TRANSPORTER_2"/>
    <property type="match status" value="1"/>
</dbReference>
<name>R2TC38_9ENTE</name>
<dbReference type="PANTHER" id="PTHR24220:SF689">
    <property type="entry name" value="LIPOPROTEIN-RELEASING SYSTEM ATP-BINDING PROTEIN LOLD"/>
    <property type="match status" value="1"/>
</dbReference>
<dbReference type="PATRIC" id="fig|1158607.3.peg.464"/>
<evidence type="ECO:0000256" key="2">
    <source>
        <dbReference type="ARBA" id="ARBA00022741"/>
    </source>
</evidence>
<evidence type="ECO:0000256" key="1">
    <source>
        <dbReference type="ARBA" id="ARBA00005417"/>
    </source>
</evidence>
<dbReference type="PANTHER" id="PTHR24220">
    <property type="entry name" value="IMPORT ATP-BINDING PROTEIN"/>
    <property type="match status" value="1"/>
</dbReference>
<dbReference type="InterPro" id="IPR015854">
    <property type="entry name" value="ABC_transpr_LolD-like"/>
</dbReference>
<dbReference type="EMBL" id="AJAQ01000001">
    <property type="protein sequence ID" value="EOH97794.1"/>
    <property type="molecule type" value="Genomic_DNA"/>
</dbReference>
<keyword evidence="6" id="KW-1185">Reference proteome</keyword>
<dbReference type="AlphaFoldDB" id="R2TC38"/>
<keyword evidence="3" id="KW-0067">ATP-binding</keyword>
<sequence length="220" mass="24329">MRQLLLKNVSYSTNKPAIELIHQLNAEFLPGKVYVILGHAQSGKTTLLYLLAGLKTCSEGAITFDGQNLTAINRDDYRARKVSCLFQTGSLVKDTPLANLALEATIAQQEVAISELTTILQQVGLTPKQIKTTVNKLDKRTQQLVSLAKVMASKAPLVLLDEPSKLFSELAIEETLEELSEFCRQKEKCLIIASQSHTTIKFADELWGLNGGKLLFIKEQ</sequence>
<evidence type="ECO:0000256" key="3">
    <source>
        <dbReference type="ARBA" id="ARBA00022840"/>
    </source>
</evidence>
<organism evidence="5 6">
    <name type="scientific">Enterococcus pallens ATCC BAA-351</name>
    <dbReference type="NCBI Taxonomy" id="1158607"/>
    <lineage>
        <taxon>Bacteria</taxon>
        <taxon>Bacillati</taxon>
        <taxon>Bacillota</taxon>
        <taxon>Bacilli</taxon>
        <taxon>Lactobacillales</taxon>
        <taxon>Enterococcaceae</taxon>
        <taxon>Enterococcus</taxon>
    </lineage>
</organism>
<accession>R2TC38</accession>
<dbReference type="Pfam" id="PF00005">
    <property type="entry name" value="ABC_tran"/>
    <property type="match status" value="1"/>
</dbReference>
<dbReference type="GO" id="GO:0016887">
    <property type="term" value="F:ATP hydrolysis activity"/>
    <property type="evidence" value="ECO:0007669"/>
    <property type="project" value="InterPro"/>
</dbReference>
<dbReference type="GO" id="GO:0005886">
    <property type="term" value="C:plasma membrane"/>
    <property type="evidence" value="ECO:0007669"/>
    <property type="project" value="TreeGrafter"/>
</dbReference>
<comment type="caution">
    <text evidence="5">The sequence shown here is derived from an EMBL/GenBank/DDBJ whole genome shotgun (WGS) entry which is preliminary data.</text>
</comment>
<protein>
    <recommendedName>
        <fullName evidence="4">ABC transporter domain-containing protein</fullName>
    </recommendedName>
</protein>
<gene>
    <name evidence="5" type="ORF">UAU_00462</name>
</gene>
<evidence type="ECO:0000313" key="6">
    <source>
        <dbReference type="Proteomes" id="UP000013782"/>
    </source>
</evidence>
<dbReference type="RefSeq" id="WP_010755525.1">
    <property type="nucleotide sequence ID" value="NZ_ASWD01000002.1"/>
</dbReference>
<comment type="similarity">
    <text evidence="1">Belongs to the ABC transporter superfamily.</text>
</comment>
<dbReference type="InterPro" id="IPR003439">
    <property type="entry name" value="ABC_transporter-like_ATP-bd"/>
</dbReference>
<dbReference type="Proteomes" id="UP000013782">
    <property type="component" value="Unassembled WGS sequence"/>
</dbReference>
<dbReference type="Gene3D" id="3.40.50.300">
    <property type="entry name" value="P-loop containing nucleotide triphosphate hydrolases"/>
    <property type="match status" value="1"/>
</dbReference>
<dbReference type="STRING" id="160454.RV10_GL000754"/>
<dbReference type="InterPro" id="IPR003593">
    <property type="entry name" value="AAA+_ATPase"/>
</dbReference>
<dbReference type="InterPro" id="IPR027417">
    <property type="entry name" value="P-loop_NTPase"/>
</dbReference>
<dbReference type="SMART" id="SM00382">
    <property type="entry name" value="AAA"/>
    <property type="match status" value="1"/>
</dbReference>
<feature type="domain" description="ABC transporter" evidence="4">
    <location>
        <begin position="4"/>
        <end position="217"/>
    </location>
</feature>
<dbReference type="OrthoDB" id="2180505at2"/>
<evidence type="ECO:0000313" key="5">
    <source>
        <dbReference type="EMBL" id="EOH97794.1"/>
    </source>
</evidence>
<dbReference type="SUPFAM" id="SSF52540">
    <property type="entry name" value="P-loop containing nucleoside triphosphate hydrolases"/>
    <property type="match status" value="1"/>
</dbReference>
<evidence type="ECO:0000259" key="4">
    <source>
        <dbReference type="PROSITE" id="PS50893"/>
    </source>
</evidence>
<dbReference type="GO" id="GO:0022857">
    <property type="term" value="F:transmembrane transporter activity"/>
    <property type="evidence" value="ECO:0007669"/>
    <property type="project" value="TreeGrafter"/>
</dbReference>
<dbReference type="GO" id="GO:0005524">
    <property type="term" value="F:ATP binding"/>
    <property type="evidence" value="ECO:0007669"/>
    <property type="project" value="UniProtKB-KW"/>
</dbReference>
<keyword evidence="2" id="KW-0547">Nucleotide-binding</keyword>
<proteinExistence type="inferred from homology"/>
<dbReference type="HOGENOM" id="CLU_000604_1_22_9"/>
<dbReference type="eggNOG" id="COG1136">
    <property type="taxonomic scope" value="Bacteria"/>
</dbReference>
<reference evidence="5 6" key="1">
    <citation type="submission" date="2013-02" db="EMBL/GenBank/DDBJ databases">
        <title>The Genome Sequence of Enterococcus pallens BAA-351.</title>
        <authorList>
            <consortium name="The Broad Institute Genome Sequencing Platform"/>
            <consortium name="The Broad Institute Genome Sequencing Center for Infectious Disease"/>
            <person name="Earl A.M."/>
            <person name="Gilmore M.S."/>
            <person name="Lebreton F."/>
            <person name="Walker B."/>
            <person name="Young S.K."/>
            <person name="Zeng Q."/>
            <person name="Gargeya S."/>
            <person name="Fitzgerald M."/>
            <person name="Haas B."/>
            <person name="Abouelleil A."/>
            <person name="Alvarado L."/>
            <person name="Arachchi H.M."/>
            <person name="Berlin A.M."/>
            <person name="Chapman S.B."/>
            <person name="Dewar J."/>
            <person name="Goldberg J."/>
            <person name="Griggs A."/>
            <person name="Gujja S."/>
            <person name="Hansen M."/>
            <person name="Howarth C."/>
            <person name="Imamovic A."/>
            <person name="Larimer J."/>
            <person name="McCowan C."/>
            <person name="Murphy C."/>
            <person name="Neiman D."/>
            <person name="Pearson M."/>
            <person name="Priest M."/>
            <person name="Roberts A."/>
            <person name="Saif S."/>
            <person name="Shea T."/>
            <person name="Sisk P."/>
            <person name="Sykes S."/>
            <person name="Wortman J."/>
            <person name="Nusbaum C."/>
            <person name="Birren B."/>
        </authorList>
    </citation>
    <scope>NUCLEOTIDE SEQUENCE [LARGE SCALE GENOMIC DNA]</scope>
    <source>
        <strain evidence="5 6">ATCC BAA-351</strain>
    </source>
</reference>